<evidence type="ECO:0000313" key="1">
    <source>
        <dbReference type="EMBL" id="OGC52137.1"/>
    </source>
</evidence>
<sequence>MSKGEAYLRELREILLSKREAVSNLEFTLGNYDDVGSLIGAKIPTLTTEFCEIGIYNKKVYFTSIVHGDLFSKELFDSIKNIKSVQVYGFKNFKNTLYPGFSFKLIKEALKNEEYVQVQFDYDYKKIIPVDLYKKYRNLMELFLKNRVRVVNQIEVDLGE</sequence>
<dbReference type="EMBL" id="MEVH01000005">
    <property type="protein sequence ID" value="OGC52137.1"/>
    <property type="molecule type" value="Genomic_DNA"/>
</dbReference>
<name>A0A1F4V4L8_UNCKA</name>
<proteinExistence type="predicted"/>
<dbReference type="AlphaFoldDB" id="A0A1F4V4L8"/>
<accession>A0A1F4V4L8</accession>
<dbReference type="Gene3D" id="3.30.930.10">
    <property type="entry name" value="Bira Bifunctional Protein, Domain 2"/>
    <property type="match status" value="1"/>
</dbReference>
<gene>
    <name evidence="1" type="ORF">A2982_01455</name>
</gene>
<dbReference type="SUPFAM" id="SSF142913">
    <property type="entry name" value="YktB/PF0168-like"/>
    <property type="match status" value="1"/>
</dbReference>
<dbReference type="InterPro" id="IPR045864">
    <property type="entry name" value="aa-tRNA-synth_II/BPL/LPL"/>
</dbReference>
<evidence type="ECO:0000313" key="2">
    <source>
        <dbReference type="Proteomes" id="UP000178771"/>
    </source>
</evidence>
<organism evidence="1 2">
    <name type="scientific">candidate division WWE3 bacterium RIFCSPLOWO2_01_FULL_39_13</name>
    <dbReference type="NCBI Taxonomy" id="1802624"/>
    <lineage>
        <taxon>Bacteria</taxon>
        <taxon>Katanobacteria</taxon>
    </lineage>
</organism>
<dbReference type="Proteomes" id="UP000178771">
    <property type="component" value="Unassembled WGS sequence"/>
</dbReference>
<protein>
    <submittedName>
        <fullName evidence="1">Uncharacterized protein</fullName>
    </submittedName>
</protein>
<comment type="caution">
    <text evidence="1">The sequence shown here is derived from an EMBL/GenBank/DDBJ whole genome shotgun (WGS) entry which is preliminary data.</text>
</comment>
<reference evidence="1 2" key="1">
    <citation type="journal article" date="2016" name="Nat. Commun.">
        <title>Thousands of microbial genomes shed light on interconnected biogeochemical processes in an aquifer system.</title>
        <authorList>
            <person name="Anantharaman K."/>
            <person name="Brown C.T."/>
            <person name="Hug L.A."/>
            <person name="Sharon I."/>
            <person name="Castelle C.J."/>
            <person name="Probst A.J."/>
            <person name="Thomas B.C."/>
            <person name="Singh A."/>
            <person name="Wilkins M.J."/>
            <person name="Karaoz U."/>
            <person name="Brodie E.L."/>
            <person name="Williams K.H."/>
            <person name="Hubbard S.S."/>
            <person name="Banfield J.F."/>
        </authorList>
    </citation>
    <scope>NUCLEOTIDE SEQUENCE [LARGE SCALE GENOMIC DNA]</scope>
</reference>
<dbReference type="STRING" id="1802624.A2982_01455"/>